<comment type="caution">
    <text evidence="2">The sequence shown here is derived from an EMBL/GenBank/DDBJ whole genome shotgun (WGS) entry which is preliminary data.</text>
</comment>
<feature type="compositionally biased region" description="Low complexity" evidence="1">
    <location>
        <begin position="17"/>
        <end position="33"/>
    </location>
</feature>
<evidence type="ECO:0000313" key="2">
    <source>
        <dbReference type="EMBL" id="CAK0809430.1"/>
    </source>
</evidence>
<feature type="non-terminal residue" evidence="2">
    <location>
        <position position="142"/>
    </location>
</feature>
<feature type="non-terminal residue" evidence="2">
    <location>
        <position position="1"/>
    </location>
</feature>
<feature type="region of interest" description="Disordered" evidence="1">
    <location>
        <begin position="1"/>
        <end position="105"/>
    </location>
</feature>
<gene>
    <name evidence="2" type="ORF">PCOR1329_LOCUS14684</name>
</gene>
<proteinExistence type="predicted"/>
<sequence length="142" mass="15175">RWPRGFAGRRLLRRRLGAGAATRAGGRGRAPLRPAERRAPVDPRGSQRARSVRHHGLGPDARSQRRSGQRCESVGLAEPRVHLHPGKIKPRADPDGASEVGVDAGHGGSLRWYRGDLGLPGCRRQLCHGAARSHCEGGGGAI</sequence>
<dbReference type="Proteomes" id="UP001189429">
    <property type="component" value="Unassembled WGS sequence"/>
</dbReference>
<keyword evidence="3" id="KW-1185">Reference proteome</keyword>
<organism evidence="2 3">
    <name type="scientific">Prorocentrum cordatum</name>
    <dbReference type="NCBI Taxonomy" id="2364126"/>
    <lineage>
        <taxon>Eukaryota</taxon>
        <taxon>Sar</taxon>
        <taxon>Alveolata</taxon>
        <taxon>Dinophyceae</taxon>
        <taxon>Prorocentrales</taxon>
        <taxon>Prorocentraceae</taxon>
        <taxon>Prorocentrum</taxon>
    </lineage>
</organism>
<evidence type="ECO:0000313" key="3">
    <source>
        <dbReference type="Proteomes" id="UP001189429"/>
    </source>
</evidence>
<protein>
    <submittedName>
        <fullName evidence="2">Uncharacterized protein</fullName>
    </submittedName>
</protein>
<dbReference type="EMBL" id="CAUYUJ010004411">
    <property type="protein sequence ID" value="CAK0809430.1"/>
    <property type="molecule type" value="Genomic_DNA"/>
</dbReference>
<name>A0ABN9QVZ7_9DINO</name>
<reference evidence="2" key="1">
    <citation type="submission" date="2023-10" db="EMBL/GenBank/DDBJ databases">
        <authorList>
            <person name="Chen Y."/>
            <person name="Shah S."/>
            <person name="Dougan E. K."/>
            <person name="Thang M."/>
            <person name="Chan C."/>
        </authorList>
    </citation>
    <scope>NUCLEOTIDE SEQUENCE [LARGE SCALE GENOMIC DNA]</scope>
</reference>
<evidence type="ECO:0000256" key="1">
    <source>
        <dbReference type="SAM" id="MobiDB-lite"/>
    </source>
</evidence>
<accession>A0ABN9QVZ7</accession>